<name>A0A6G5QHY2_9BACT</name>
<evidence type="ECO:0008006" key="3">
    <source>
        <dbReference type="Google" id="ProtNLM"/>
    </source>
</evidence>
<sequence>MDKTALLTQLGYNIDEANITQLERILNNTDGLNPQSVISLNDKLKPHLCFVAMSSSEDRLKIKNVAQVDEIRVVVDEIILNWASKNKLNLKKVNETTYYILGK</sequence>
<dbReference type="Proteomes" id="UP000503264">
    <property type="component" value="Chromosome"/>
</dbReference>
<protein>
    <recommendedName>
        <fullName evidence="3">Type II secretion system protein</fullName>
    </recommendedName>
</protein>
<evidence type="ECO:0000313" key="2">
    <source>
        <dbReference type="Proteomes" id="UP000503264"/>
    </source>
</evidence>
<proteinExistence type="predicted"/>
<dbReference type="EMBL" id="CP012542">
    <property type="protein sequence ID" value="QCD45288.1"/>
    <property type="molecule type" value="Genomic_DNA"/>
</dbReference>
<organism evidence="1 2">
    <name type="scientific">Campylobacter mucosalis CCUG 21559</name>
    <dbReference type="NCBI Taxonomy" id="1032067"/>
    <lineage>
        <taxon>Bacteria</taxon>
        <taxon>Pseudomonadati</taxon>
        <taxon>Campylobacterota</taxon>
        <taxon>Epsilonproteobacteria</taxon>
        <taxon>Campylobacterales</taxon>
        <taxon>Campylobacteraceae</taxon>
        <taxon>Campylobacter</taxon>
    </lineage>
</organism>
<dbReference type="RefSeq" id="WP_034966753.1">
    <property type="nucleotide sequence ID" value="NZ_CP012542.1"/>
</dbReference>
<evidence type="ECO:0000313" key="1">
    <source>
        <dbReference type="EMBL" id="QCD45288.1"/>
    </source>
</evidence>
<gene>
    <name evidence="1" type="ORF">CMUC_1529</name>
</gene>
<accession>A0A6G5QHY2</accession>
<reference evidence="1 2" key="1">
    <citation type="submission" date="2016-07" db="EMBL/GenBank/DDBJ databases">
        <title>Comparative genomics of the Campylobacter concisus group.</title>
        <authorList>
            <person name="Miller W.G."/>
            <person name="Yee E."/>
            <person name="Chapman M.H."/>
            <person name="Huynh S."/>
            <person name="Bono J.L."/>
            <person name="On S.L.W."/>
            <person name="StLeger J."/>
            <person name="Foster G."/>
            <person name="Parker C.T."/>
        </authorList>
    </citation>
    <scope>NUCLEOTIDE SEQUENCE [LARGE SCALE GENOMIC DNA]</scope>
    <source>
        <strain evidence="1 2">CCUG 21559</strain>
    </source>
</reference>
<keyword evidence="2" id="KW-1185">Reference proteome</keyword>
<dbReference type="AlphaFoldDB" id="A0A6G5QHY2"/>